<keyword evidence="1" id="KW-0347">Helicase</keyword>
<dbReference type="PANTHER" id="PTHR47642:SF3">
    <property type="entry name" value="ATP-DEPENDENT DNA HELICASE"/>
    <property type="match status" value="1"/>
</dbReference>
<comment type="cofactor">
    <cofactor evidence="1">
        <name>Mg(2+)</name>
        <dbReference type="ChEBI" id="CHEBI:18420"/>
    </cofactor>
</comment>
<keyword evidence="1" id="KW-0378">Hydrolase</keyword>
<evidence type="ECO:0000256" key="1">
    <source>
        <dbReference type="RuleBase" id="RU363044"/>
    </source>
</evidence>
<dbReference type="EC" id="5.6.2.3" evidence="1"/>
<accession>A0AAR2L016</accession>
<evidence type="ECO:0000313" key="6">
    <source>
        <dbReference type="Proteomes" id="UP001501920"/>
    </source>
</evidence>
<name>A0AAR2L016_PYGNA</name>
<evidence type="ECO:0000313" key="5">
    <source>
        <dbReference type="Ensembl" id="ENSPNAP00000067967.1"/>
    </source>
</evidence>
<dbReference type="InterPro" id="IPR010285">
    <property type="entry name" value="DNA_helicase_pif1-like_DEAD"/>
</dbReference>
<reference evidence="5 6" key="1">
    <citation type="submission" date="2020-10" db="EMBL/GenBank/DDBJ databases">
        <title>Pygocentrus nattereri (red-bellied piranha) genome, fPygNat1, primary haplotype.</title>
        <authorList>
            <person name="Myers G."/>
            <person name="Meyer A."/>
            <person name="Karagic N."/>
            <person name="Pippel M."/>
            <person name="Winkler S."/>
            <person name="Tracey A."/>
            <person name="Wood J."/>
            <person name="Formenti G."/>
            <person name="Howe K."/>
            <person name="Fedrigo O."/>
            <person name="Jarvis E.D."/>
        </authorList>
    </citation>
    <scope>NUCLEOTIDE SEQUENCE [LARGE SCALE GENOMIC DNA]</scope>
</reference>
<keyword evidence="1" id="KW-0547">Nucleotide-binding</keyword>
<reference evidence="5" key="3">
    <citation type="submission" date="2025-09" db="UniProtKB">
        <authorList>
            <consortium name="Ensembl"/>
        </authorList>
    </citation>
    <scope>IDENTIFICATION</scope>
</reference>
<keyword evidence="1" id="KW-0233">DNA recombination</keyword>
<dbReference type="InterPro" id="IPR027417">
    <property type="entry name" value="P-loop_NTPase"/>
</dbReference>
<dbReference type="GO" id="GO:0016787">
    <property type="term" value="F:hydrolase activity"/>
    <property type="evidence" value="ECO:0007669"/>
    <property type="project" value="UniProtKB-KW"/>
</dbReference>
<comment type="catalytic activity">
    <reaction evidence="1">
        <text>ATP + H2O = ADP + phosphate + H(+)</text>
        <dbReference type="Rhea" id="RHEA:13065"/>
        <dbReference type="ChEBI" id="CHEBI:15377"/>
        <dbReference type="ChEBI" id="CHEBI:15378"/>
        <dbReference type="ChEBI" id="CHEBI:30616"/>
        <dbReference type="ChEBI" id="CHEBI:43474"/>
        <dbReference type="ChEBI" id="CHEBI:456216"/>
        <dbReference type="EC" id="5.6.2.3"/>
    </reaction>
</comment>
<dbReference type="GO" id="GO:0006310">
    <property type="term" value="P:DNA recombination"/>
    <property type="evidence" value="ECO:0007669"/>
    <property type="project" value="UniProtKB-KW"/>
</dbReference>
<organism evidence="5 6">
    <name type="scientific">Pygocentrus nattereri</name>
    <name type="common">Red-bellied piranha</name>
    <dbReference type="NCBI Taxonomy" id="42514"/>
    <lineage>
        <taxon>Eukaryota</taxon>
        <taxon>Metazoa</taxon>
        <taxon>Chordata</taxon>
        <taxon>Craniata</taxon>
        <taxon>Vertebrata</taxon>
        <taxon>Euteleostomi</taxon>
        <taxon>Actinopterygii</taxon>
        <taxon>Neopterygii</taxon>
        <taxon>Teleostei</taxon>
        <taxon>Ostariophysi</taxon>
        <taxon>Characiformes</taxon>
        <taxon>Characoidei</taxon>
        <taxon>Pygocentrus</taxon>
    </lineage>
</organism>
<dbReference type="GO" id="GO:0000723">
    <property type="term" value="P:telomere maintenance"/>
    <property type="evidence" value="ECO:0007669"/>
    <property type="project" value="InterPro"/>
</dbReference>
<feature type="domain" description="DNA helicase Pif1-like DEAD-box helicase" evidence="2">
    <location>
        <begin position="240"/>
        <end position="442"/>
    </location>
</feature>
<dbReference type="Ensembl" id="ENSPNAT00000070128.1">
    <property type="protein sequence ID" value="ENSPNAP00000067967.1"/>
    <property type="gene ID" value="ENSPNAG00000030231.1"/>
</dbReference>
<dbReference type="Pfam" id="PF05970">
    <property type="entry name" value="PIF1"/>
    <property type="match status" value="1"/>
</dbReference>
<keyword evidence="1" id="KW-0234">DNA repair</keyword>
<dbReference type="Proteomes" id="UP001501920">
    <property type="component" value="Chromosome 19"/>
</dbReference>
<keyword evidence="1" id="KW-0227">DNA damage</keyword>
<sequence>MFDHRFHCFLKDVIMSEAQPIGKIVDYFYRVEFQQRGSPHTHCLFWVENAPQIDKDEDHEVVAFVDHYVTCEMPPEDDKEMHEIVLSVQRHSKRHSKTCKKKGTTCRFNFPRPPSNRTFITRCTTDDAKKDSDGSCDKENNSSNIISPRIEKDLAEAIVKKVKEALMNTEVSFDSVDALFASLGINQEIFEAAYLRMTRKTSVVLKRAPCDVWVNQYNRDLLHNPHCMPKQQAMTLIRALNEKQSEIFYKIRQWCLQKTRGENPEPFQVFISGPGGVGKSMLIKALHYEAYRILSHLSDNPDEIHVLLTAPTGVSAYNIDAATIHTCLSIGKDIKLPYQPLGDDKINSLRSKLGNLQILIIDEISMVDHKLLAYVHGRLRQIKQTGDYSPFGKVSIIAVGDFYQLGPVKGKPLYTEPTGVNLWQNHFALAELTDIMRQKDAEFAQLLNRLRKRKKGEVLPEQDINMLKQCETGEGADSTDLHIYATNEEVDDHNRRMLHRMCSDTTVIHAQDFERIAKTVHNTCLTQALHIGVNARVMLLKNIDVSDGLVNGAFGTVNEVSKHPGLKPGLTKATSIQPEEERVTNNGGIRRQFPLKLAWACTIHKVQGLTVEKAVVSLKKIFAAGQAYVALSRVTSLKGLIIQDFKESAIYSKADIDTLMQSISLFTY</sequence>
<dbReference type="Pfam" id="PF21530">
    <property type="entry name" value="Pif1_2B_dom"/>
    <property type="match status" value="1"/>
</dbReference>
<dbReference type="SUPFAM" id="SSF52540">
    <property type="entry name" value="P-loop containing nucleoside triphosphate hydrolases"/>
    <property type="match status" value="2"/>
</dbReference>
<dbReference type="GO" id="GO:0043139">
    <property type="term" value="F:5'-3' DNA helicase activity"/>
    <property type="evidence" value="ECO:0007669"/>
    <property type="project" value="UniProtKB-EC"/>
</dbReference>
<dbReference type="Gene3D" id="3.40.50.300">
    <property type="entry name" value="P-loop containing nucleotide triphosphate hydrolases"/>
    <property type="match status" value="1"/>
</dbReference>
<dbReference type="InterPro" id="IPR025476">
    <property type="entry name" value="Helitron_helicase-like"/>
</dbReference>
<proteinExistence type="inferred from homology"/>
<reference evidence="5" key="2">
    <citation type="submission" date="2025-08" db="UniProtKB">
        <authorList>
            <consortium name="Ensembl"/>
        </authorList>
    </citation>
    <scope>IDENTIFICATION</scope>
</reference>
<comment type="similarity">
    <text evidence="1">Belongs to the helicase family.</text>
</comment>
<feature type="domain" description="DNA helicase Pif1-like 2B" evidence="4">
    <location>
        <begin position="524"/>
        <end position="559"/>
    </location>
</feature>
<dbReference type="GO" id="GO:0005524">
    <property type="term" value="F:ATP binding"/>
    <property type="evidence" value="ECO:0007669"/>
    <property type="project" value="UniProtKB-KW"/>
</dbReference>
<dbReference type="GO" id="GO:0006281">
    <property type="term" value="P:DNA repair"/>
    <property type="evidence" value="ECO:0007669"/>
    <property type="project" value="UniProtKB-KW"/>
</dbReference>
<dbReference type="InterPro" id="IPR049163">
    <property type="entry name" value="Pif1-like_2B_dom"/>
</dbReference>
<feature type="domain" description="Helitron helicase-like" evidence="3">
    <location>
        <begin position="2"/>
        <end position="44"/>
    </location>
</feature>
<evidence type="ECO:0000259" key="4">
    <source>
        <dbReference type="Pfam" id="PF21530"/>
    </source>
</evidence>
<evidence type="ECO:0000259" key="3">
    <source>
        <dbReference type="Pfam" id="PF14214"/>
    </source>
</evidence>
<dbReference type="GeneTree" id="ENSGT00940000164296"/>
<dbReference type="CDD" id="cd18809">
    <property type="entry name" value="SF1_C_RecD"/>
    <property type="match status" value="1"/>
</dbReference>
<dbReference type="PANTHER" id="PTHR47642">
    <property type="entry name" value="ATP-DEPENDENT DNA HELICASE"/>
    <property type="match status" value="1"/>
</dbReference>
<evidence type="ECO:0000259" key="2">
    <source>
        <dbReference type="Pfam" id="PF05970"/>
    </source>
</evidence>
<dbReference type="InterPro" id="IPR051055">
    <property type="entry name" value="PIF1_helicase"/>
</dbReference>
<protein>
    <recommendedName>
        <fullName evidence="1">ATP-dependent DNA helicase</fullName>
        <ecNumber evidence="1">5.6.2.3</ecNumber>
    </recommendedName>
</protein>
<dbReference type="Pfam" id="PF14214">
    <property type="entry name" value="Helitron_like_N"/>
    <property type="match status" value="1"/>
</dbReference>
<keyword evidence="6" id="KW-1185">Reference proteome</keyword>
<dbReference type="AlphaFoldDB" id="A0AAR2L016"/>
<keyword evidence="1" id="KW-0067">ATP-binding</keyword>